<sequence length="976" mass="111364">MVNNASVFRDITNQSIHGDFIRSRLYNSTKDSKTYLQRLDLYKQLKVHKGCVNTISWNDKGEYILSGSDDQSIVVTNPYTGKVLVQYKTAHRANIFSAKFMPQSNDRSIVSCSGDGIVLYTQLTSQPLTDTSNLGAANLNYFNCHSTGTTYEVLTIPTESNSFMSCGEDGTVRLFDLRKISRCQKVCCKDNILILCPSAITAMCASPISSNYIAVGSSDSHIRIYDRRYLSLIDFNGANSSTTNNNTVPVKTFTIPSYEKRPFRVTSIKYSSDESELLVSYSSDHLYLFDVTKEGINVKNPDEASKRSKRTNIDSPPTVRRLRLRGDWSDTGPQARPEREAQRLTVGQARPQLQATIMHRMTEVLSRMLADPRTRIGLSAHGNEIADHRDFANSVQQFQNIAEQDNMPNSSNSMPELELVNEQSGHQMESNETDESNRQSTSGSQDQSNETRDIDIVPYDSATMDWNVGDIDMEPLNTFDYMKMKFVGHRNARTMIKEATFWGNNYIMSGSDCGHVFTWERKTGKLVMLLEADQHVVNCLQPHPTLPYLATSGIDYDIKIWSPMEEEKERFDECRAQDLMQRNAVMLEETKDTITKELKYGYELFHYNEDIIPIWALNQKNGHHSGCAMWPGTNFAFGGRSCDFILNFNMSMPWTERVDKALSWFKDPNTPANFVMMYFEEPDFHGHAFSPDSETITQMVQKIDDLTKYIEEKLVSEDLRHRTNVIYVSDHGMDSVSSPNFINITSYLENGTYQCFGTSPVLQIVPQDGKGILNVDVRREGVWVERMGLNIVIVYRSSNDELLERWYVRNEDRFGPITAVADEKYAFQDMYDSAMYYQKAFNITFTPTQKYGIHGYDNESPLMRAMFFANGPNFRKQFLHPPFDNLDLFNLICLLLDLNPTPNNGTIANVRNLLIDSKPEPIGKKMVLGISLTALTLVLLIVSFVCYRMYRKRQIKHYSLDEETGDVPEVDSYFVL</sequence>
<dbReference type="GO" id="GO:0045944">
    <property type="term" value="P:positive regulation of transcription by RNA polymerase II"/>
    <property type="evidence" value="ECO:0007669"/>
    <property type="project" value="TreeGrafter"/>
</dbReference>
<keyword evidence="1 3" id="KW-0853">WD repeat</keyword>
<keyword evidence="5" id="KW-1133">Transmembrane helix</keyword>
<dbReference type="Gene3D" id="3.30.1360.180">
    <property type="match status" value="1"/>
</dbReference>
<dbReference type="InterPro" id="IPR015943">
    <property type="entry name" value="WD40/YVTN_repeat-like_dom_sf"/>
</dbReference>
<dbReference type="InterPro" id="IPR001680">
    <property type="entry name" value="WD40_rpt"/>
</dbReference>
<keyword evidence="5" id="KW-0812">Transmembrane</keyword>
<keyword evidence="5" id="KW-0472">Membrane</keyword>
<dbReference type="EMBL" id="WJQU01000003">
    <property type="protein sequence ID" value="KAJ6639584.1"/>
    <property type="molecule type" value="Genomic_DNA"/>
</dbReference>
<dbReference type="InterPro" id="IPR017850">
    <property type="entry name" value="Alkaline_phosphatase_core_sf"/>
</dbReference>
<dbReference type="SUPFAM" id="SSF50978">
    <property type="entry name" value="WD40 repeat-like"/>
    <property type="match status" value="1"/>
</dbReference>
<dbReference type="PANTHER" id="PTHR15574:SF39">
    <property type="entry name" value="DDB1- AND CUL4-ASSOCIATED FACTOR 6"/>
    <property type="match status" value="1"/>
</dbReference>
<dbReference type="InterPro" id="IPR002591">
    <property type="entry name" value="Phosphodiest/P_Trfase"/>
</dbReference>
<dbReference type="Gene3D" id="2.130.10.10">
    <property type="entry name" value="YVTN repeat-like/Quinoprotein amine dehydrogenase"/>
    <property type="match status" value="2"/>
</dbReference>
<dbReference type="CDD" id="cd16018">
    <property type="entry name" value="Enpp"/>
    <property type="match status" value="1"/>
</dbReference>
<dbReference type="Proteomes" id="UP001151699">
    <property type="component" value="Chromosome X"/>
</dbReference>
<dbReference type="PANTHER" id="PTHR15574">
    <property type="entry name" value="WD REPEAT DOMAIN-CONTAINING FAMILY"/>
    <property type="match status" value="1"/>
</dbReference>
<keyword evidence="7" id="KW-1185">Reference proteome</keyword>
<dbReference type="SMART" id="SM00320">
    <property type="entry name" value="WD40"/>
    <property type="match status" value="7"/>
</dbReference>
<organism evidence="6 7">
    <name type="scientific">Pseudolycoriella hygida</name>
    <dbReference type="NCBI Taxonomy" id="35572"/>
    <lineage>
        <taxon>Eukaryota</taxon>
        <taxon>Metazoa</taxon>
        <taxon>Ecdysozoa</taxon>
        <taxon>Arthropoda</taxon>
        <taxon>Hexapoda</taxon>
        <taxon>Insecta</taxon>
        <taxon>Pterygota</taxon>
        <taxon>Neoptera</taxon>
        <taxon>Endopterygota</taxon>
        <taxon>Diptera</taxon>
        <taxon>Nematocera</taxon>
        <taxon>Sciaroidea</taxon>
        <taxon>Sciaridae</taxon>
        <taxon>Pseudolycoriella</taxon>
    </lineage>
</organism>
<evidence type="ECO:0000256" key="2">
    <source>
        <dbReference type="ARBA" id="ARBA00022737"/>
    </source>
</evidence>
<feature type="transmembrane region" description="Helical" evidence="5">
    <location>
        <begin position="926"/>
        <end position="947"/>
    </location>
</feature>
<dbReference type="GO" id="GO:0005737">
    <property type="term" value="C:cytoplasm"/>
    <property type="evidence" value="ECO:0007669"/>
    <property type="project" value="TreeGrafter"/>
</dbReference>
<dbReference type="AlphaFoldDB" id="A0A9Q0MY32"/>
<evidence type="ECO:0000256" key="1">
    <source>
        <dbReference type="ARBA" id="ARBA00022574"/>
    </source>
</evidence>
<dbReference type="Gene3D" id="3.40.720.10">
    <property type="entry name" value="Alkaline Phosphatase, subunit A"/>
    <property type="match status" value="1"/>
</dbReference>
<evidence type="ECO:0000256" key="3">
    <source>
        <dbReference type="PROSITE-ProRule" id="PRU00221"/>
    </source>
</evidence>
<evidence type="ECO:0000313" key="6">
    <source>
        <dbReference type="EMBL" id="KAJ6639584.1"/>
    </source>
</evidence>
<feature type="compositionally biased region" description="Polar residues" evidence="4">
    <location>
        <begin position="438"/>
        <end position="448"/>
    </location>
</feature>
<evidence type="ECO:0000256" key="5">
    <source>
        <dbReference type="SAM" id="Phobius"/>
    </source>
</evidence>
<proteinExistence type="predicted"/>
<accession>A0A9Q0MY32</accession>
<evidence type="ECO:0000313" key="7">
    <source>
        <dbReference type="Proteomes" id="UP001151699"/>
    </source>
</evidence>
<comment type="caution">
    <text evidence="6">The sequence shown here is derived from an EMBL/GenBank/DDBJ whole genome shotgun (WGS) entry which is preliminary data.</text>
</comment>
<gene>
    <name evidence="6" type="primary">DCAF6</name>
    <name evidence="6" type="ORF">Bhyg_12331</name>
</gene>
<dbReference type="SUPFAM" id="SSF53649">
    <property type="entry name" value="Alkaline phosphatase-like"/>
    <property type="match status" value="1"/>
</dbReference>
<feature type="region of interest" description="Disordered" evidence="4">
    <location>
        <begin position="324"/>
        <end position="347"/>
    </location>
</feature>
<feature type="compositionally biased region" description="Polar residues" evidence="4">
    <location>
        <begin position="421"/>
        <end position="430"/>
    </location>
</feature>
<evidence type="ECO:0000256" key="4">
    <source>
        <dbReference type="SAM" id="MobiDB-lite"/>
    </source>
</evidence>
<dbReference type="GO" id="GO:0080008">
    <property type="term" value="C:Cul4-RING E3 ubiquitin ligase complex"/>
    <property type="evidence" value="ECO:0007669"/>
    <property type="project" value="TreeGrafter"/>
</dbReference>
<reference evidence="6" key="1">
    <citation type="submission" date="2022-07" db="EMBL/GenBank/DDBJ databases">
        <authorList>
            <person name="Trinca V."/>
            <person name="Uliana J.V.C."/>
            <person name="Torres T.T."/>
            <person name="Ward R.J."/>
            <person name="Monesi N."/>
        </authorList>
    </citation>
    <scope>NUCLEOTIDE SEQUENCE</scope>
    <source>
        <strain evidence="6">HSMRA1968</strain>
        <tissue evidence="6">Whole embryos</tissue>
    </source>
</reference>
<protein>
    <submittedName>
        <fullName evidence="6">DDB1- and CUL4-associated factor 6</fullName>
    </submittedName>
</protein>
<keyword evidence="2" id="KW-0677">Repeat</keyword>
<dbReference type="Pfam" id="PF01663">
    <property type="entry name" value="Phosphodiest"/>
    <property type="match status" value="1"/>
</dbReference>
<dbReference type="OrthoDB" id="4869960at2759"/>
<feature type="repeat" description="WD" evidence="3">
    <location>
        <begin position="45"/>
        <end position="86"/>
    </location>
</feature>
<dbReference type="PROSITE" id="PS50082">
    <property type="entry name" value="WD_REPEATS_2"/>
    <property type="match status" value="2"/>
</dbReference>
<name>A0A9Q0MY32_9DIPT</name>
<feature type="repeat" description="WD" evidence="3">
    <location>
        <begin position="530"/>
        <end position="562"/>
    </location>
</feature>
<dbReference type="InterPro" id="IPR045151">
    <property type="entry name" value="DCAF8"/>
</dbReference>
<dbReference type="InterPro" id="IPR036322">
    <property type="entry name" value="WD40_repeat_dom_sf"/>
</dbReference>
<feature type="region of interest" description="Disordered" evidence="4">
    <location>
        <begin position="420"/>
        <end position="455"/>
    </location>
</feature>
<dbReference type="Pfam" id="PF00400">
    <property type="entry name" value="WD40"/>
    <property type="match status" value="3"/>
</dbReference>